<evidence type="ECO:0000256" key="3">
    <source>
        <dbReference type="ARBA" id="ARBA00023242"/>
    </source>
</evidence>
<name>A0A0F2M2L2_SPOSC</name>
<dbReference type="RefSeq" id="XP_016586608.1">
    <property type="nucleotide sequence ID" value="XM_016727180.1"/>
</dbReference>
<dbReference type="PANTHER" id="PTHR22812">
    <property type="entry name" value="CHROMOBOX PROTEIN"/>
    <property type="match status" value="1"/>
</dbReference>
<dbReference type="OrthoDB" id="436852at2759"/>
<dbReference type="GO" id="GO:0006338">
    <property type="term" value="P:chromatin remodeling"/>
    <property type="evidence" value="ECO:0007669"/>
    <property type="project" value="UniProtKB-ARBA"/>
</dbReference>
<evidence type="ECO:0000256" key="4">
    <source>
        <dbReference type="SAM" id="MobiDB-lite"/>
    </source>
</evidence>
<dbReference type="GeneID" id="27662457"/>
<feature type="region of interest" description="Disordered" evidence="4">
    <location>
        <begin position="438"/>
        <end position="515"/>
    </location>
</feature>
<keyword evidence="3" id="KW-0539">Nucleus</keyword>
<dbReference type="InterPro" id="IPR023779">
    <property type="entry name" value="Chromodomain_CS"/>
</dbReference>
<evidence type="ECO:0000313" key="7">
    <source>
        <dbReference type="Proteomes" id="UP000033710"/>
    </source>
</evidence>
<feature type="compositionally biased region" description="Low complexity" evidence="4">
    <location>
        <begin position="497"/>
        <end position="509"/>
    </location>
</feature>
<feature type="compositionally biased region" description="Basic and acidic residues" evidence="4">
    <location>
        <begin position="232"/>
        <end position="245"/>
    </location>
</feature>
<accession>A0A0F2M2L2</accession>
<reference evidence="6 7" key="1">
    <citation type="journal article" date="2014" name="BMC Genomics">
        <title>Comparative genomics of the major fungal agents of human and animal Sporotrichosis: Sporothrix schenckii and Sporothrix brasiliensis.</title>
        <authorList>
            <person name="Teixeira M.M."/>
            <person name="de Almeida L.G."/>
            <person name="Kubitschek-Barreira P."/>
            <person name="Alves F.L."/>
            <person name="Kioshima E.S."/>
            <person name="Abadio A.K."/>
            <person name="Fernandes L."/>
            <person name="Derengowski L.S."/>
            <person name="Ferreira K.S."/>
            <person name="Souza R.C."/>
            <person name="Ruiz J.C."/>
            <person name="de Andrade N.C."/>
            <person name="Paes H.C."/>
            <person name="Nicola A.M."/>
            <person name="Albuquerque P."/>
            <person name="Gerber A.L."/>
            <person name="Martins V.P."/>
            <person name="Peconick L.D."/>
            <person name="Neto A.V."/>
            <person name="Chaucanez C.B."/>
            <person name="Silva P.A."/>
            <person name="Cunha O.L."/>
            <person name="de Oliveira F.F."/>
            <person name="dos Santos T.C."/>
            <person name="Barros A.L."/>
            <person name="Soares M.A."/>
            <person name="de Oliveira L.M."/>
            <person name="Marini M.M."/>
            <person name="Villalobos-Duno H."/>
            <person name="Cunha M.M."/>
            <person name="de Hoog S."/>
            <person name="da Silveira J.F."/>
            <person name="Henrissat B."/>
            <person name="Nino-Vega G.A."/>
            <person name="Cisalpino P.S."/>
            <person name="Mora-Montes H.M."/>
            <person name="Almeida S.R."/>
            <person name="Stajich J.E."/>
            <person name="Lopes-Bezerra L.M."/>
            <person name="Vasconcelos A.T."/>
            <person name="Felipe M.S."/>
        </authorList>
    </citation>
    <scope>NUCLEOTIDE SEQUENCE [LARGE SCALE GENOMIC DNA]</scope>
    <source>
        <strain evidence="6 7">1099-18</strain>
    </source>
</reference>
<feature type="region of interest" description="Disordered" evidence="4">
    <location>
        <begin position="222"/>
        <end position="301"/>
    </location>
</feature>
<feature type="compositionally biased region" description="Basic and acidic residues" evidence="4">
    <location>
        <begin position="278"/>
        <end position="293"/>
    </location>
</feature>
<proteinExistence type="predicted"/>
<sequence length="1440" mass="161798">MARDTAIKYNLADSGTETSTKAEQSVSVTTDDSDDSISVTSTPYDSEDPDAEYTVEDILAQDDNMDGGTKYLVRWANYPLEKCTWEPEENMGPELLTDMWEEKRKRPDYEPFDLDLYFGALAKRNNRHRRRNMKRIRRGLPETYPFLERDEATLRESAADQVDAGIAGTATAEAALSSVADAPSTTETEIVNGVYLQLTELTNDYDDDLVVLNDISTPAALKSTKKKKKKTKETVLTKDKADTSPKLHSKHKNAVEAGPSRPTNRVTTSLAASVILEGKSKRNDKRKSIDGETKASTPDTAKVTTGLSEAVHRISNPRPSGRTLKESRVPTNKGTISSSKVTETLETAPPNPKSFSARRSATTPQAAGNAFISGKKIRTRANLATAMSDPSKPQQLFTKRRTLRQAEILERDKVDGIIKPSLLSGLFPISQGPPIATTSSAKVVTREGNVTDEPPPFSPGLDPISIVEPGKGASRSILTTNRPQGAVPKPKKSVHFSDPSGDGNSPSPNRTRLTSPPAVAFVTTDHNDDDDDGSVAVDAGLGKVAIPMPDRPVKLLSGSQKVPVEAVFSVMAEPQSSELLLDEVFGNNVLRFDYSCLADTLLQQLGGIRERNMFSGDVNASSQTTPSSESLDNIGQRLMVMNSGLFLLRPMFAILLYPTRCQYWNEEKFGFPIPEAGQTAAPLRYVVFKTYFDGSCFLRPPNVAACGVNISPNVGEREHLMKVFSGLDPGLYSRLFPRRKESEKIRKNIFLAFPPSLSPNMRQLALWVRARDPNCAIFDSSIAGAWMAFRDKIILDSDDGAVVVHELVLDAIRRFPDLYSLVSAENRACKFWALSQSVLSPPVFSSGGQYDLDEPDANGRGEKLMNFGKFNWTQLFPHGLAIFITPSFIVSEPRRTYDLFRWVSNAHRAGDILVTLVTAWDICAFLRSVAEEKDRERNERLGDRAKKGGSNRREVSASTGDVDKEVDCHLRYETCLLADEICETPETEFFLPIAFADNAIDWNDEQSLVNWFGWWPLSRLDQYRLFQVVGTDMALKYNHSGLAIRTITLPNFDPETVADPDVAKQRINEKVESVARPSDTGNSPHSILSEDQPQLSLQALRSRRFPNDSPGAFTDHLMNSNIDGSFWKLYGFAVWWKNSDEAFRSGSLHARLHTIRDWFSFTWPFINSKVRTYIGFFYLTDDSSDKLHMGHRDNSSLPRHPFLVIYRPQLPHLQPFKKTELIFWDPRAKDKFQGRDMLHETRDLTAGQRAVVDYVREFGPQKNKELPLSRIYIGGEPCRRKEYKKLISSPMNELDATMEYLDHMARDIKNVVPSAHKYLEAKGYREVLMVDDPREEGFVESENVKDMTDAKGKRDNTNIVFHAPRGERMRHIGSSKCRNRFYDATRQARMKNPRATKMEFEYRPTTEWYREQVDEGRGYDHIRVDSWEGFFKTFKVGTTE</sequence>
<feature type="compositionally biased region" description="Polar residues" evidence="4">
    <location>
        <begin position="353"/>
        <end position="366"/>
    </location>
</feature>
<feature type="region of interest" description="Disordered" evidence="4">
    <location>
        <begin position="313"/>
        <end position="366"/>
    </location>
</feature>
<dbReference type="SMART" id="SM00298">
    <property type="entry name" value="CHROMO"/>
    <property type="match status" value="1"/>
</dbReference>
<comment type="subunit">
    <text evidence="2">Component of the NuA4 histone acetyltransferase complex.</text>
</comment>
<evidence type="ECO:0000259" key="5">
    <source>
        <dbReference type="PROSITE" id="PS50013"/>
    </source>
</evidence>
<dbReference type="VEuPathDB" id="FungiDB:SPSK_00202"/>
<dbReference type="PROSITE" id="PS50013">
    <property type="entry name" value="CHROMO_2"/>
    <property type="match status" value="1"/>
</dbReference>
<evidence type="ECO:0000256" key="1">
    <source>
        <dbReference type="ARBA" id="ARBA00004123"/>
    </source>
</evidence>
<dbReference type="CDD" id="cd18966">
    <property type="entry name" value="chromodomain"/>
    <property type="match status" value="1"/>
</dbReference>
<feature type="region of interest" description="Disordered" evidence="4">
    <location>
        <begin position="1"/>
        <end position="50"/>
    </location>
</feature>
<dbReference type="InterPro" id="IPR000953">
    <property type="entry name" value="Chromo/chromo_shadow_dom"/>
</dbReference>
<dbReference type="Proteomes" id="UP000033710">
    <property type="component" value="Unassembled WGS sequence"/>
</dbReference>
<feature type="compositionally biased region" description="Low complexity" evidence="4">
    <location>
        <begin position="25"/>
        <end position="42"/>
    </location>
</feature>
<evidence type="ECO:0000256" key="2">
    <source>
        <dbReference type="ARBA" id="ARBA00011353"/>
    </source>
</evidence>
<organism evidence="6 7">
    <name type="scientific">Sporothrix schenckii 1099-18</name>
    <dbReference type="NCBI Taxonomy" id="1397361"/>
    <lineage>
        <taxon>Eukaryota</taxon>
        <taxon>Fungi</taxon>
        <taxon>Dikarya</taxon>
        <taxon>Ascomycota</taxon>
        <taxon>Pezizomycotina</taxon>
        <taxon>Sordariomycetes</taxon>
        <taxon>Sordariomycetidae</taxon>
        <taxon>Ophiostomatales</taxon>
        <taxon>Ophiostomataceae</taxon>
        <taxon>Sporothrix</taxon>
    </lineage>
</organism>
<feature type="compositionally biased region" description="Polar residues" evidence="4">
    <location>
        <begin position="329"/>
        <end position="345"/>
    </location>
</feature>
<comment type="subcellular location">
    <subcellularLocation>
        <location evidence="1">Nucleus</location>
    </subcellularLocation>
</comment>
<dbReference type="PROSITE" id="PS00598">
    <property type="entry name" value="CHROMO_1"/>
    <property type="match status" value="1"/>
</dbReference>
<comment type="caution">
    <text evidence="6">The sequence shown here is derived from an EMBL/GenBank/DDBJ whole genome shotgun (WGS) entry which is preliminary data.</text>
</comment>
<reference evidence="6 7" key="2">
    <citation type="journal article" date="2015" name="Eukaryot. Cell">
        <title>Asexual propagation of a virulent clone complex in a human and feline outbreak of sporotrichosis.</title>
        <authorList>
            <person name="Teixeira Mde M."/>
            <person name="Rodrigues A.M."/>
            <person name="Tsui C.K."/>
            <person name="de Almeida L.G."/>
            <person name="Van Diepeningen A.D."/>
            <person name="van den Ende B.G."/>
            <person name="Fernandes G.F."/>
            <person name="Kano R."/>
            <person name="Hamelin R.C."/>
            <person name="Lopes-Bezerra L.M."/>
            <person name="Vasconcelos A.T."/>
            <person name="de Hoog S."/>
            <person name="de Camargo Z.P."/>
            <person name="Felipe M.S."/>
        </authorList>
    </citation>
    <scope>NUCLEOTIDE SEQUENCE [LARGE SCALE GENOMIC DNA]</scope>
    <source>
        <strain evidence="6 7">1099-18</strain>
    </source>
</reference>
<dbReference type="EMBL" id="AXCR01000008">
    <property type="protein sequence ID" value="KJR83932.1"/>
    <property type="molecule type" value="Genomic_DNA"/>
</dbReference>
<evidence type="ECO:0000313" key="6">
    <source>
        <dbReference type="EMBL" id="KJR83932.1"/>
    </source>
</evidence>
<dbReference type="KEGG" id="ssck:SPSK_00202"/>
<feature type="region of interest" description="Disordered" evidence="4">
    <location>
        <begin position="937"/>
        <end position="958"/>
    </location>
</feature>
<feature type="domain" description="Chromo" evidence="5">
    <location>
        <begin position="53"/>
        <end position="112"/>
    </location>
</feature>
<dbReference type="SUPFAM" id="SSF54160">
    <property type="entry name" value="Chromo domain-like"/>
    <property type="match status" value="1"/>
</dbReference>
<feature type="compositionally biased region" description="Polar residues" evidence="4">
    <location>
        <begin position="261"/>
        <end position="271"/>
    </location>
</feature>
<gene>
    <name evidence="6" type="ORF">SPSK_00202</name>
</gene>
<dbReference type="InterPro" id="IPR051219">
    <property type="entry name" value="Heterochromatin_chromo-domain"/>
</dbReference>
<dbReference type="InterPro" id="IPR016197">
    <property type="entry name" value="Chromo-like_dom_sf"/>
</dbReference>
<protein>
    <recommendedName>
        <fullName evidence="5">Chromo domain-containing protein</fullName>
    </recommendedName>
</protein>
<dbReference type="GO" id="GO:0005634">
    <property type="term" value="C:nucleus"/>
    <property type="evidence" value="ECO:0007669"/>
    <property type="project" value="UniProtKB-SubCell"/>
</dbReference>
<dbReference type="Gene3D" id="2.40.50.40">
    <property type="match status" value="1"/>
</dbReference>
<dbReference type="Pfam" id="PF00385">
    <property type="entry name" value="Chromo"/>
    <property type="match status" value="1"/>
</dbReference>
<dbReference type="InterPro" id="IPR023780">
    <property type="entry name" value="Chromo_domain"/>
</dbReference>
<feature type="compositionally biased region" description="Polar residues" evidence="4">
    <location>
        <begin position="13"/>
        <end position="24"/>
    </location>
</feature>